<dbReference type="PANTHER" id="PTHR48050:SF13">
    <property type="entry name" value="STEROL 3-BETA-GLUCOSYLTRANSFERASE UGT80A2"/>
    <property type="match status" value="1"/>
</dbReference>
<evidence type="ECO:0000313" key="2">
    <source>
        <dbReference type="Proteomes" id="UP001501570"/>
    </source>
</evidence>
<dbReference type="Gene3D" id="3.40.50.2000">
    <property type="entry name" value="Glycogen Phosphorylase B"/>
    <property type="match status" value="2"/>
</dbReference>
<gene>
    <name evidence="1" type="ORF">GCM10023322_83790</name>
</gene>
<accession>A0ABP9SVE9</accession>
<reference evidence="2" key="1">
    <citation type="journal article" date="2019" name="Int. J. Syst. Evol. Microbiol.">
        <title>The Global Catalogue of Microorganisms (GCM) 10K type strain sequencing project: providing services to taxonomists for standard genome sequencing and annotation.</title>
        <authorList>
            <consortium name="The Broad Institute Genomics Platform"/>
            <consortium name="The Broad Institute Genome Sequencing Center for Infectious Disease"/>
            <person name="Wu L."/>
            <person name="Ma J."/>
        </authorList>
    </citation>
    <scope>NUCLEOTIDE SEQUENCE [LARGE SCALE GENOMIC DNA]</scope>
    <source>
        <strain evidence="2">JCM 18304</strain>
    </source>
</reference>
<dbReference type="SUPFAM" id="SSF53756">
    <property type="entry name" value="UDP-Glycosyltransferase/glycogen phosphorylase"/>
    <property type="match status" value="1"/>
</dbReference>
<protein>
    <submittedName>
        <fullName evidence="1">Glycosyltransferase</fullName>
    </submittedName>
</protein>
<dbReference type="Pfam" id="PF00201">
    <property type="entry name" value="UDPGT"/>
    <property type="match status" value="1"/>
</dbReference>
<evidence type="ECO:0000313" key="1">
    <source>
        <dbReference type="EMBL" id="GAA5202247.1"/>
    </source>
</evidence>
<keyword evidence="2" id="KW-1185">Reference proteome</keyword>
<dbReference type="CDD" id="cd03784">
    <property type="entry name" value="GT1_Gtf-like"/>
    <property type="match status" value="1"/>
</dbReference>
<proteinExistence type="predicted"/>
<dbReference type="PANTHER" id="PTHR48050">
    <property type="entry name" value="STEROL 3-BETA-GLUCOSYLTRANSFERASE"/>
    <property type="match status" value="1"/>
</dbReference>
<sequence length="393" mass="43536">MPGNKVMIFTIPNDGHLNILKRLIREYRDSHTFNLVLVDRHAGEPDLADLGVPAFLLERSASFMNTPASQVFTRVRELLDECLRIARGFDPDLVLYDFCALEGAFVAQVLGRPRWCSVPGLIGPMTNLDYLDQSVSSPANQAALASIERDFEVAVGQASIELISNSLFIPGDLNLLWSYPSLTPPDFRHNRGPARYRFAGYLSDGHPRRRANSGTPVVYLSFGTEVMVNMWSAQEETREGVRRCVAGLARLWRGRDLEVVFATQGNPVLSEYPPNWSVHAKVDQQEVLSRADVFVTHGGSNSFHESVLARVPMVVAPFFGDQMLVGSRVERLGIGIHLSADNGIDTGKSKDFLNDGLTARIDEAVLRILGHDGYRKSFEDIPLDCTPALAELD</sequence>
<comment type="caution">
    <text evidence="1">The sequence shown here is derived from an EMBL/GenBank/DDBJ whole genome shotgun (WGS) entry which is preliminary data.</text>
</comment>
<name>A0ABP9SVE9_9ACTN</name>
<dbReference type="InterPro" id="IPR050426">
    <property type="entry name" value="Glycosyltransferase_28"/>
</dbReference>
<dbReference type="Proteomes" id="UP001501570">
    <property type="component" value="Unassembled WGS sequence"/>
</dbReference>
<organism evidence="1 2">
    <name type="scientific">Rugosimonospora acidiphila</name>
    <dbReference type="NCBI Taxonomy" id="556531"/>
    <lineage>
        <taxon>Bacteria</taxon>
        <taxon>Bacillati</taxon>
        <taxon>Actinomycetota</taxon>
        <taxon>Actinomycetes</taxon>
        <taxon>Micromonosporales</taxon>
        <taxon>Micromonosporaceae</taxon>
        <taxon>Rugosimonospora</taxon>
    </lineage>
</organism>
<dbReference type="EMBL" id="BAABJQ010000060">
    <property type="protein sequence ID" value="GAA5202247.1"/>
    <property type="molecule type" value="Genomic_DNA"/>
</dbReference>
<dbReference type="InterPro" id="IPR002213">
    <property type="entry name" value="UDP_glucos_trans"/>
</dbReference>